<gene>
    <name evidence="3" type="ORF">HMPREF1080_01794</name>
</gene>
<dbReference type="RefSeq" id="WP_005800538.1">
    <property type="nucleotide sequence ID" value="NZ_JH724193.1"/>
</dbReference>
<keyword evidence="2" id="KW-0472">Membrane</keyword>
<dbReference type="HOGENOM" id="CLU_526454_0_0_10"/>
<protein>
    <recommendedName>
        <fullName evidence="5">Fimbrial subunit protein C-terminal domain-containing protein</fullName>
    </recommendedName>
</protein>
<feature type="transmembrane region" description="Helical" evidence="2">
    <location>
        <begin position="12"/>
        <end position="31"/>
    </location>
</feature>
<dbReference type="EMBL" id="AGXP01000021">
    <property type="protein sequence ID" value="EIY98965.1"/>
    <property type="molecule type" value="Genomic_DNA"/>
</dbReference>
<comment type="caution">
    <text evidence="3">The sequence shown here is derived from an EMBL/GenBank/DDBJ whole genome shotgun (WGS) entry which is preliminary data.</text>
</comment>
<organism evidence="3 4">
    <name type="scientific">Bacteroides fragilis CL05T12C13</name>
    <dbReference type="NCBI Taxonomy" id="997881"/>
    <lineage>
        <taxon>Bacteria</taxon>
        <taxon>Pseudomonadati</taxon>
        <taxon>Bacteroidota</taxon>
        <taxon>Bacteroidia</taxon>
        <taxon>Bacteroidales</taxon>
        <taxon>Bacteroidaceae</taxon>
        <taxon>Bacteroides</taxon>
    </lineage>
</organism>
<sequence>MMIKTNIYDIRNSLLTIAFVMSVVGCGYDGLVGTQGAVDTPEMMSGEISLTLNLSLNDNGSATRAGEDDQEVTRPGVDQSGIDENKIHTIYLFLEKLKDDDTSADNGKKKYIRFTNWQGAVNQIKVPIDASQLQVGPNRIYVGVNLTEEQAKHFATGDNPPYTIPTAYQNLNYGLSEVYAPGGGIGLNTGYPGIYTRKDIAMFCTEGQKLVFAKGTMEYSCDVPFVLKRNVAKVLTTCKVADDPVVDGEQGVKYCILQGDLCYPGDYMETDLRGQDRGWIRQSDVRFLVNALNLKSFIMEKSEWDFDKQKWKYMDPNYEGLDQYFTINSSGVPIPQLKGEFLYNAVQMLNQQSAYYAETLVHDENRLPEAGKDNSGSYYAGLYCPENTFTTDQVSDANLLILEEYDYPWPMITHVSITAKFTPRELYVEKEMADWIMNEEDDNVPSEMRGKIKQKVENGREFLTVEGGRTIVIINTDSEKESQAILTASLRKHYAVQESGIYDHQKKGFPANTYLSVVDEQGYTEFYTYGAARIIAEAAGWEEDPDDEDNYKQLASFKAMPRGRGYYYTYIDNRKESERNKPVTYADSQVERNMYYILTINSFSSPGRTGSEPEYVKVHTHIKDWKSGGNASVELN</sequence>
<dbReference type="AlphaFoldDB" id="I9BGR3"/>
<evidence type="ECO:0008006" key="5">
    <source>
        <dbReference type="Google" id="ProtNLM"/>
    </source>
</evidence>
<feature type="region of interest" description="Disordered" evidence="1">
    <location>
        <begin position="59"/>
        <end position="79"/>
    </location>
</feature>
<dbReference type="PATRIC" id="fig|997881.3.peg.1877"/>
<evidence type="ECO:0000256" key="2">
    <source>
        <dbReference type="SAM" id="Phobius"/>
    </source>
</evidence>
<keyword evidence="2" id="KW-0812">Transmembrane</keyword>
<evidence type="ECO:0000256" key="1">
    <source>
        <dbReference type="SAM" id="MobiDB-lite"/>
    </source>
</evidence>
<proteinExistence type="predicted"/>
<accession>I9BGR3</accession>
<evidence type="ECO:0000313" key="3">
    <source>
        <dbReference type="EMBL" id="EIY98965.1"/>
    </source>
</evidence>
<evidence type="ECO:0000313" key="4">
    <source>
        <dbReference type="Proteomes" id="UP000003917"/>
    </source>
</evidence>
<dbReference type="PROSITE" id="PS51257">
    <property type="entry name" value="PROKAR_LIPOPROTEIN"/>
    <property type="match status" value="1"/>
</dbReference>
<reference evidence="3 4" key="1">
    <citation type="submission" date="2012-02" db="EMBL/GenBank/DDBJ databases">
        <title>The Genome Sequence of Bacteroides fragilis CL05T12C13.</title>
        <authorList>
            <consortium name="The Broad Institute Genome Sequencing Platform"/>
            <person name="Earl A."/>
            <person name="Ward D."/>
            <person name="Feldgarden M."/>
            <person name="Gevers D."/>
            <person name="Zitomersky N.L."/>
            <person name="Coyne M.J."/>
            <person name="Comstock L.E."/>
            <person name="Young S.K."/>
            <person name="Zeng Q."/>
            <person name="Gargeya S."/>
            <person name="Fitzgerald M."/>
            <person name="Haas B."/>
            <person name="Abouelleil A."/>
            <person name="Alvarado L."/>
            <person name="Arachchi H.M."/>
            <person name="Berlin A."/>
            <person name="Chapman S.B."/>
            <person name="Gearin G."/>
            <person name="Goldberg J."/>
            <person name="Griggs A."/>
            <person name="Gujja S."/>
            <person name="Hansen M."/>
            <person name="Heiman D."/>
            <person name="Howarth C."/>
            <person name="Larimer J."/>
            <person name="Lui A."/>
            <person name="MacDonald P.J.P."/>
            <person name="McCowen C."/>
            <person name="Montmayeur A."/>
            <person name="Murphy C."/>
            <person name="Neiman D."/>
            <person name="Pearson M."/>
            <person name="Priest M."/>
            <person name="Roberts A."/>
            <person name="Saif S."/>
            <person name="Shea T."/>
            <person name="Sisk P."/>
            <person name="Stolte C."/>
            <person name="Sykes S."/>
            <person name="Wortman J."/>
            <person name="Nusbaum C."/>
            <person name="Birren B."/>
        </authorList>
    </citation>
    <scope>NUCLEOTIDE SEQUENCE [LARGE SCALE GENOMIC DNA]</scope>
    <source>
        <strain evidence="3 4">CL05T12C13</strain>
    </source>
</reference>
<name>I9BGR3_BACFG</name>
<keyword evidence="2" id="KW-1133">Transmembrane helix</keyword>
<dbReference type="Proteomes" id="UP000003917">
    <property type="component" value="Unassembled WGS sequence"/>
</dbReference>